<evidence type="ECO:0000256" key="12">
    <source>
        <dbReference type="ARBA" id="ARBA00023012"/>
    </source>
</evidence>
<reference evidence="17 18" key="1">
    <citation type="submission" date="2018-12" db="EMBL/GenBank/DDBJ databases">
        <title>Bacillus ochoae sp. nov., Paenibacillus whitsoniae sp. nov., Paenibacillus spiritus sp. nov. Isolated from the Mars Exploration Rover during spacecraft assembly.</title>
        <authorList>
            <person name="Seuylemezian A."/>
            <person name="Vaishampayan P."/>
        </authorList>
    </citation>
    <scope>NUCLEOTIDE SEQUENCE [LARGE SCALE GENOMIC DNA]</scope>
    <source>
        <strain evidence="17 18">MER 54</strain>
    </source>
</reference>
<feature type="domain" description="Histidine kinase" evidence="15">
    <location>
        <begin position="853"/>
        <end position="958"/>
    </location>
</feature>
<sequence>MERLKLFLTSFLYNHSIRKKLLFCSVLLTLTLASAFYWLSEAFVSRLIVQEKAEYQVNEFKQTANYFKSLFADLDANTNKLVNEPSFQKTVTEPFPQNDFIQIAQRVQSLSGEINDTLLYHNYVDKIIVLGKNNLVYLYEYDNGGKFAGTDFKYAHWLNESAAYLNKQQEGVPFYVKSSGNLSKNAADEQVLDGMLAHKIAYYRTIRLENETVGTLIVTFNIPEFAKEVFNSSDTDETLQLLTNQHLPIWSNKPSSLDKEISPSFLQSDDASYKIIHKNGRKVLVTYFQITSYPFELMSEFPIYSILKSDGGTHSLVFLFGLGALVFVMILSFWFAGTLSKPLFELTQGLSAGVDALNERAPLEPRIMFPNYRVRSKLIAYFVLATFVPNLLFVLLLTYVHYDNYQNKVMQLTASTIQQVKRNINDSLKNYDRLTQQLIYHPEIQLTMRKSETTSLQPSDNMVLELQFGNIKQRKREFLSMELYNRTRERIYSGMYAGTVPISKTDPRVFEKLDQSSGELQLIGTYRNLYMTPVLTFARKISSSSESNLGSPLGYLIVNVEQDMLNNIFRTIRIGDSGYFFLIDANGTILSHDNDDLTSHVLEPGDPLVSEMMQQQSGSYFKHAGTKQYMVFYDTASYFGVKMVGIVPSNELKKKVFTLIWYSAAFFVLFGILIMLTATWISSLISKPLRKLQDLMHEVNGGNFEARMNHKGRDEIGALARHFNNMIKRLNELITENYQSKIREKELLFLEKEAQLHALQQQINPHFLYNTLESIKWMAFRQGADDIVEMTTALGQFFRGSISKKSGLVRMSEELDHLEQYLRIQKIRAKNRFIVIWDVSEALQSSLTVKLILQPIVENAILHGLDTIEADGLLMIKGYIDGSHMHIEILDNGMGMSEAKLQRLRMIKEESRETNHSGIGLANVFERLHLYFHESFTWDIDSELGRGTLVRLHLPVLTEGNPFTSSK</sequence>
<comment type="subcellular location">
    <subcellularLocation>
        <location evidence="2">Cell membrane</location>
        <topology evidence="2">Multi-pass membrane protein</topology>
    </subcellularLocation>
</comment>
<keyword evidence="18" id="KW-1185">Reference proteome</keyword>
<keyword evidence="13 14" id="KW-0472">Membrane</keyword>
<dbReference type="GO" id="GO:0005886">
    <property type="term" value="C:plasma membrane"/>
    <property type="evidence" value="ECO:0007669"/>
    <property type="project" value="UniProtKB-SubCell"/>
</dbReference>
<feature type="transmembrane region" description="Helical" evidence="14">
    <location>
        <begin position="659"/>
        <end position="681"/>
    </location>
</feature>
<dbReference type="CDD" id="cd06225">
    <property type="entry name" value="HAMP"/>
    <property type="match status" value="1"/>
</dbReference>
<dbReference type="InterPro" id="IPR036890">
    <property type="entry name" value="HATPase_C_sf"/>
</dbReference>
<comment type="caution">
    <text evidence="17">The sequence shown here is derived from an EMBL/GenBank/DDBJ whole genome shotgun (WGS) entry which is preliminary data.</text>
</comment>
<keyword evidence="7 14" id="KW-0812">Transmembrane</keyword>
<dbReference type="EC" id="2.7.13.3" evidence="3"/>
<protein>
    <recommendedName>
        <fullName evidence="3">histidine kinase</fullName>
        <ecNumber evidence="3">2.7.13.3</ecNumber>
    </recommendedName>
</protein>
<evidence type="ECO:0000256" key="13">
    <source>
        <dbReference type="ARBA" id="ARBA00023136"/>
    </source>
</evidence>
<evidence type="ECO:0000256" key="6">
    <source>
        <dbReference type="ARBA" id="ARBA00022679"/>
    </source>
</evidence>
<dbReference type="PANTHER" id="PTHR34220">
    <property type="entry name" value="SENSOR HISTIDINE KINASE YPDA"/>
    <property type="match status" value="1"/>
</dbReference>
<evidence type="ECO:0000256" key="5">
    <source>
        <dbReference type="ARBA" id="ARBA00022553"/>
    </source>
</evidence>
<dbReference type="PROSITE" id="PS50885">
    <property type="entry name" value="HAMP"/>
    <property type="match status" value="1"/>
</dbReference>
<dbReference type="SMART" id="SM00304">
    <property type="entry name" value="HAMP"/>
    <property type="match status" value="1"/>
</dbReference>
<evidence type="ECO:0000313" key="18">
    <source>
        <dbReference type="Proteomes" id="UP000276128"/>
    </source>
</evidence>
<evidence type="ECO:0000256" key="2">
    <source>
        <dbReference type="ARBA" id="ARBA00004651"/>
    </source>
</evidence>
<evidence type="ECO:0000256" key="10">
    <source>
        <dbReference type="ARBA" id="ARBA00022840"/>
    </source>
</evidence>
<dbReference type="Proteomes" id="UP000276128">
    <property type="component" value="Unassembled WGS sequence"/>
</dbReference>
<dbReference type="AlphaFoldDB" id="A0A3S0AE47"/>
<evidence type="ECO:0000256" key="14">
    <source>
        <dbReference type="SAM" id="Phobius"/>
    </source>
</evidence>
<keyword evidence="9 17" id="KW-0418">Kinase</keyword>
<keyword evidence="8" id="KW-0547">Nucleotide-binding</keyword>
<dbReference type="OrthoDB" id="9809348at2"/>
<dbReference type="RefSeq" id="WP_126140294.1">
    <property type="nucleotide sequence ID" value="NZ_RXHU01000015.1"/>
</dbReference>
<dbReference type="InterPro" id="IPR005467">
    <property type="entry name" value="His_kinase_dom"/>
</dbReference>
<feature type="transmembrane region" description="Helical" evidence="14">
    <location>
        <begin position="21"/>
        <end position="39"/>
    </location>
</feature>
<name>A0A3S0AE47_9BACL</name>
<dbReference type="SUPFAM" id="SSF158472">
    <property type="entry name" value="HAMP domain-like"/>
    <property type="match status" value="1"/>
</dbReference>
<keyword evidence="10" id="KW-0067">ATP-binding</keyword>
<feature type="transmembrane region" description="Helical" evidence="14">
    <location>
        <begin position="316"/>
        <end position="336"/>
    </location>
</feature>
<proteinExistence type="predicted"/>
<dbReference type="Pfam" id="PF00672">
    <property type="entry name" value="HAMP"/>
    <property type="match status" value="1"/>
</dbReference>
<dbReference type="Gene3D" id="3.30.450.20">
    <property type="entry name" value="PAS domain"/>
    <property type="match status" value="1"/>
</dbReference>
<keyword evidence="4" id="KW-1003">Cell membrane</keyword>
<evidence type="ECO:0000256" key="1">
    <source>
        <dbReference type="ARBA" id="ARBA00000085"/>
    </source>
</evidence>
<evidence type="ECO:0000256" key="4">
    <source>
        <dbReference type="ARBA" id="ARBA00022475"/>
    </source>
</evidence>
<evidence type="ECO:0000256" key="11">
    <source>
        <dbReference type="ARBA" id="ARBA00022989"/>
    </source>
</evidence>
<evidence type="ECO:0000256" key="7">
    <source>
        <dbReference type="ARBA" id="ARBA00022692"/>
    </source>
</evidence>
<dbReference type="InterPro" id="IPR010559">
    <property type="entry name" value="Sig_transdc_His_kin_internal"/>
</dbReference>
<dbReference type="Pfam" id="PF02518">
    <property type="entry name" value="HATPase_c"/>
    <property type="match status" value="1"/>
</dbReference>
<keyword evidence="6" id="KW-0808">Transferase</keyword>
<dbReference type="InterPro" id="IPR033479">
    <property type="entry name" value="dCache_1"/>
</dbReference>
<dbReference type="GO" id="GO:0000155">
    <property type="term" value="F:phosphorelay sensor kinase activity"/>
    <property type="evidence" value="ECO:0007669"/>
    <property type="project" value="InterPro"/>
</dbReference>
<evidence type="ECO:0000313" key="17">
    <source>
        <dbReference type="EMBL" id="RTE10831.1"/>
    </source>
</evidence>
<dbReference type="Gene3D" id="6.10.340.10">
    <property type="match status" value="1"/>
</dbReference>
<keyword evidence="12" id="KW-0902">Two-component regulatory system</keyword>
<evidence type="ECO:0000256" key="9">
    <source>
        <dbReference type="ARBA" id="ARBA00022777"/>
    </source>
</evidence>
<dbReference type="SUPFAM" id="SSF55874">
    <property type="entry name" value="ATPase domain of HSP90 chaperone/DNA topoisomerase II/histidine kinase"/>
    <property type="match status" value="1"/>
</dbReference>
<dbReference type="Gene3D" id="3.30.565.10">
    <property type="entry name" value="Histidine kinase-like ATPase, C-terminal domain"/>
    <property type="match status" value="1"/>
</dbReference>
<dbReference type="Pfam" id="PF06580">
    <property type="entry name" value="His_kinase"/>
    <property type="match status" value="1"/>
</dbReference>
<feature type="domain" description="HAMP" evidence="16">
    <location>
        <begin position="683"/>
        <end position="735"/>
    </location>
</feature>
<keyword evidence="11 14" id="KW-1133">Transmembrane helix</keyword>
<evidence type="ECO:0000256" key="3">
    <source>
        <dbReference type="ARBA" id="ARBA00012438"/>
    </source>
</evidence>
<dbReference type="Pfam" id="PF02743">
    <property type="entry name" value="dCache_1"/>
    <property type="match status" value="1"/>
</dbReference>
<accession>A0A3S0AE47</accession>
<evidence type="ECO:0000259" key="16">
    <source>
        <dbReference type="PROSITE" id="PS50885"/>
    </source>
</evidence>
<dbReference type="CDD" id="cd12912">
    <property type="entry name" value="PDC2_MCP_like"/>
    <property type="match status" value="1"/>
</dbReference>
<keyword evidence="5" id="KW-0597">Phosphoprotein</keyword>
<evidence type="ECO:0000256" key="8">
    <source>
        <dbReference type="ARBA" id="ARBA00022741"/>
    </source>
</evidence>
<comment type="catalytic activity">
    <reaction evidence="1">
        <text>ATP + protein L-histidine = ADP + protein N-phospho-L-histidine.</text>
        <dbReference type="EC" id="2.7.13.3"/>
    </reaction>
</comment>
<organism evidence="17 18">
    <name type="scientific">Paenibacillus whitsoniae</name>
    <dbReference type="NCBI Taxonomy" id="2496558"/>
    <lineage>
        <taxon>Bacteria</taxon>
        <taxon>Bacillati</taxon>
        <taxon>Bacillota</taxon>
        <taxon>Bacilli</taxon>
        <taxon>Bacillales</taxon>
        <taxon>Paenibacillaceae</taxon>
        <taxon>Paenibacillus</taxon>
    </lineage>
</organism>
<dbReference type="EMBL" id="RXHU01000015">
    <property type="protein sequence ID" value="RTE10831.1"/>
    <property type="molecule type" value="Genomic_DNA"/>
</dbReference>
<evidence type="ECO:0000259" key="15">
    <source>
        <dbReference type="PROSITE" id="PS50109"/>
    </source>
</evidence>
<dbReference type="GO" id="GO:0005524">
    <property type="term" value="F:ATP binding"/>
    <property type="evidence" value="ECO:0007669"/>
    <property type="project" value="UniProtKB-KW"/>
</dbReference>
<dbReference type="InterPro" id="IPR003594">
    <property type="entry name" value="HATPase_dom"/>
</dbReference>
<dbReference type="PANTHER" id="PTHR34220:SF7">
    <property type="entry name" value="SENSOR HISTIDINE KINASE YPDA"/>
    <property type="match status" value="1"/>
</dbReference>
<feature type="transmembrane region" description="Helical" evidence="14">
    <location>
        <begin position="378"/>
        <end position="402"/>
    </location>
</feature>
<dbReference type="PROSITE" id="PS50109">
    <property type="entry name" value="HIS_KIN"/>
    <property type="match status" value="1"/>
</dbReference>
<dbReference type="InterPro" id="IPR050640">
    <property type="entry name" value="Bact_2-comp_sensor_kinase"/>
</dbReference>
<dbReference type="InterPro" id="IPR003660">
    <property type="entry name" value="HAMP_dom"/>
</dbReference>
<gene>
    <name evidence="17" type="ORF">EJQ19_06085</name>
</gene>
<dbReference type="SMART" id="SM00387">
    <property type="entry name" value="HATPase_c"/>
    <property type="match status" value="1"/>
</dbReference>